<name>A0A0P1BFX7_9BASI</name>
<dbReference type="Pfam" id="PF00646">
    <property type="entry name" value="F-box"/>
    <property type="match status" value="1"/>
</dbReference>
<organism evidence="2 3">
    <name type="scientific">Ceraceosorus bombacis</name>
    <dbReference type="NCBI Taxonomy" id="401625"/>
    <lineage>
        <taxon>Eukaryota</taxon>
        <taxon>Fungi</taxon>
        <taxon>Dikarya</taxon>
        <taxon>Basidiomycota</taxon>
        <taxon>Ustilaginomycotina</taxon>
        <taxon>Exobasidiomycetes</taxon>
        <taxon>Ceraceosorales</taxon>
        <taxon>Ceraceosoraceae</taxon>
        <taxon>Ceraceosorus</taxon>
    </lineage>
</organism>
<dbReference type="Gene3D" id="1.20.1280.50">
    <property type="match status" value="1"/>
</dbReference>
<dbReference type="SUPFAM" id="SSF81383">
    <property type="entry name" value="F-box domain"/>
    <property type="match status" value="1"/>
</dbReference>
<evidence type="ECO:0000313" key="3">
    <source>
        <dbReference type="Proteomes" id="UP000054845"/>
    </source>
</evidence>
<protein>
    <submittedName>
        <fullName evidence="2">F-box domain</fullName>
    </submittedName>
</protein>
<evidence type="ECO:0000313" key="2">
    <source>
        <dbReference type="EMBL" id="CEH14812.1"/>
    </source>
</evidence>
<accession>A0A0P1BFX7</accession>
<feature type="domain" description="F-box" evidence="1">
    <location>
        <begin position="1"/>
        <end position="48"/>
    </location>
</feature>
<dbReference type="EMBL" id="CCYA01000248">
    <property type="protein sequence ID" value="CEH14812.1"/>
    <property type="molecule type" value="Genomic_DNA"/>
</dbReference>
<dbReference type="PROSITE" id="PS50181">
    <property type="entry name" value="FBOX"/>
    <property type="match status" value="1"/>
</dbReference>
<dbReference type="OrthoDB" id="10304020at2759"/>
<evidence type="ECO:0000259" key="1">
    <source>
        <dbReference type="PROSITE" id="PS50181"/>
    </source>
</evidence>
<keyword evidence="3" id="KW-1185">Reference proteome</keyword>
<dbReference type="Proteomes" id="UP000054845">
    <property type="component" value="Unassembled WGS sequence"/>
</dbReference>
<dbReference type="AlphaFoldDB" id="A0A0P1BFX7"/>
<reference evidence="2 3" key="1">
    <citation type="submission" date="2014-09" db="EMBL/GenBank/DDBJ databases">
        <authorList>
            <person name="Magalhaes I.L.F."/>
            <person name="Oliveira U."/>
            <person name="Santos F.R."/>
            <person name="Vidigal T.H.D.A."/>
            <person name="Brescovit A.D."/>
            <person name="Santos A.J."/>
        </authorList>
    </citation>
    <scope>NUCLEOTIDE SEQUENCE [LARGE SCALE GENOMIC DNA]</scope>
</reference>
<sequence length="495" mass="56404">MANMQALRAELFRLVISSLDPKSVFRARRVCVSWKLAIDADDTIWRSIARCWNLEEDLVVLSASSGARARAVTQQNSGASCAQLLRSSVNESDTKSSFKLLCFAYVQRTLSWTTADDFIDAYQSLKSRKFANAKWWSEGVSSNKPAPGKPRARVHQNCPSHEFVVDTIGSSRTLRLYHKDSSTPLSSTGCLPEVWREFCLLVRPPTCVFKPQPRARGFPEYVGVWDTSSSKAPVVFDVVRKVDDLDFDADESLLFGHESGTNSPVIYSCSDGAVLSENLFENVWWLLHINAQPSIRQTPFDLAQTAGQVLIGTAYCSVQRNENREYERLQVDIRWESPQDEPNSRLHYFDSFRDFIKAPSAPGAYLNGIEPKVLEVHADHETATLVLSYSWGLALVRPYTCIKSPEHWSSLRVAFLDYYLVGQSAVSERRWNVRRSRNDYASGRVYQRLVERHEYGFFVDLDAHRLDPTWTPKHHLFENVNVWCSRRPARFPAAF</sequence>
<dbReference type="InterPro" id="IPR001810">
    <property type="entry name" value="F-box_dom"/>
</dbReference>
<dbReference type="InterPro" id="IPR036047">
    <property type="entry name" value="F-box-like_dom_sf"/>
</dbReference>
<proteinExistence type="predicted"/>